<evidence type="ECO:0000256" key="1">
    <source>
        <dbReference type="ARBA" id="ARBA00004141"/>
    </source>
</evidence>
<keyword evidence="2 5" id="KW-0812">Transmembrane</keyword>
<dbReference type="PANTHER" id="PTHR37422:SF13">
    <property type="entry name" value="LIPOPOLYSACCHARIDE BIOSYNTHESIS PROTEIN PA4999-RELATED"/>
    <property type="match status" value="1"/>
</dbReference>
<protein>
    <submittedName>
        <fullName evidence="7">O-antigen polymerase</fullName>
    </submittedName>
</protein>
<dbReference type="RefSeq" id="WP_013554339.1">
    <property type="nucleotide sequence ID" value="NC_014935.1"/>
</dbReference>
<evidence type="ECO:0000256" key="3">
    <source>
        <dbReference type="ARBA" id="ARBA00022989"/>
    </source>
</evidence>
<feature type="transmembrane region" description="Helical" evidence="5">
    <location>
        <begin position="71"/>
        <end position="92"/>
    </location>
</feature>
<feature type="transmembrane region" description="Helical" evidence="5">
    <location>
        <begin position="213"/>
        <end position="229"/>
    </location>
</feature>
<reference evidence="8" key="2">
    <citation type="submission" date="2011-01" db="EMBL/GenBank/DDBJ databases">
        <title>The complete genome of Nitratifractor salsuginis DSM 16511.</title>
        <authorList>
            <consortium name="US DOE Joint Genome Institute (JGI-PGF)"/>
            <person name="Lucas S."/>
            <person name="Copeland A."/>
            <person name="Lapidus A."/>
            <person name="Bruce D."/>
            <person name="Goodwin L."/>
            <person name="Pitluck S."/>
            <person name="Kyrpides N."/>
            <person name="Mavromatis K."/>
            <person name="Ivanova N."/>
            <person name="Mikhailova N."/>
            <person name="Zeytun A."/>
            <person name="Detter J.C."/>
            <person name="Tapia R."/>
            <person name="Han C."/>
            <person name="Land M."/>
            <person name="Hauser L."/>
            <person name="Markowitz V."/>
            <person name="Cheng J.-F."/>
            <person name="Hugenholtz P."/>
            <person name="Woyke T."/>
            <person name="Wu D."/>
            <person name="Tindall B."/>
            <person name="Schuetze A."/>
            <person name="Brambilla E."/>
            <person name="Klenk H.-P."/>
            <person name="Eisen J.A."/>
        </authorList>
    </citation>
    <scope>NUCLEOTIDE SEQUENCE [LARGE SCALE GENOMIC DNA]</scope>
    <source>
        <strain evidence="8">DSM 16511 / JCM 12458 / E9I37-1</strain>
    </source>
</reference>
<feature type="transmembrane region" description="Helical" evidence="5">
    <location>
        <begin position="339"/>
        <end position="360"/>
    </location>
</feature>
<dbReference type="KEGG" id="nsa:Nitsa_1398"/>
<keyword evidence="4 5" id="KW-0472">Membrane</keyword>
<feature type="transmembrane region" description="Helical" evidence="5">
    <location>
        <begin position="98"/>
        <end position="116"/>
    </location>
</feature>
<evidence type="ECO:0000256" key="2">
    <source>
        <dbReference type="ARBA" id="ARBA00022692"/>
    </source>
</evidence>
<dbReference type="OrthoDB" id="5292786at2"/>
<dbReference type="Proteomes" id="UP000008633">
    <property type="component" value="Chromosome"/>
</dbReference>
<comment type="subcellular location">
    <subcellularLocation>
        <location evidence="1">Membrane</location>
        <topology evidence="1">Multi-pass membrane protein</topology>
    </subcellularLocation>
</comment>
<feature type="transmembrane region" description="Helical" evidence="5">
    <location>
        <begin position="123"/>
        <end position="143"/>
    </location>
</feature>
<dbReference type="AlphaFoldDB" id="E6WZD7"/>
<evidence type="ECO:0000259" key="6">
    <source>
        <dbReference type="Pfam" id="PF04932"/>
    </source>
</evidence>
<name>E6WZD7_NITSE</name>
<dbReference type="STRING" id="749222.Nitsa_1398"/>
<reference evidence="7 8" key="1">
    <citation type="journal article" date="2011" name="Stand. Genomic Sci.">
        <title>Complete genome sequence of Nitratifractor salsuginis type strain (E9I37-1).</title>
        <authorList>
            <person name="Anderson I."/>
            <person name="Sikorski J."/>
            <person name="Zeytun A."/>
            <person name="Nolan M."/>
            <person name="Lapidus A."/>
            <person name="Lucas S."/>
            <person name="Hammon N."/>
            <person name="Deshpande S."/>
            <person name="Cheng J.F."/>
            <person name="Tapia R."/>
            <person name="Han C."/>
            <person name="Goodwin L."/>
            <person name="Pitluck S."/>
            <person name="Liolios K."/>
            <person name="Pagani I."/>
            <person name="Ivanova N."/>
            <person name="Huntemann M."/>
            <person name="Mavromatis K."/>
            <person name="Ovchinikova G."/>
            <person name="Pati A."/>
            <person name="Chen A."/>
            <person name="Palaniappan K."/>
            <person name="Land M."/>
            <person name="Hauser L."/>
            <person name="Brambilla E.M."/>
            <person name="Ngatchou-Djao O.D."/>
            <person name="Rohde M."/>
            <person name="Tindall B.J."/>
            <person name="Goker M."/>
            <person name="Detter J.C."/>
            <person name="Woyke T."/>
            <person name="Bristow J."/>
            <person name="Eisen J.A."/>
            <person name="Markowitz V."/>
            <person name="Hugenholtz P."/>
            <person name="Klenk H.P."/>
            <person name="Kyrpides N.C."/>
        </authorList>
    </citation>
    <scope>NUCLEOTIDE SEQUENCE [LARGE SCALE GENOMIC DNA]</scope>
    <source>
        <strain evidence="8">DSM 16511 / JCM 12458 / E9I37-1</strain>
    </source>
</reference>
<evidence type="ECO:0000313" key="8">
    <source>
        <dbReference type="Proteomes" id="UP000008633"/>
    </source>
</evidence>
<feature type="transmembrane region" description="Helical" evidence="5">
    <location>
        <begin position="21"/>
        <end position="37"/>
    </location>
</feature>
<dbReference type="EMBL" id="CP002452">
    <property type="protein sequence ID" value="ADV46649.1"/>
    <property type="molecule type" value="Genomic_DNA"/>
</dbReference>
<gene>
    <name evidence="7" type="ordered locus">Nitsa_1398</name>
</gene>
<evidence type="ECO:0000256" key="5">
    <source>
        <dbReference type="SAM" id="Phobius"/>
    </source>
</evidence>
<proteinExistence type="predicted"/>
<keyword evidence="3 5" id="KW-1133">Transmembrane helix</keyword>
<accession>E6WZD7</accession>
<evidence type="ECO:0000313" key="7">
    <source>
        <dbReference type="EMBL" id="ADV46649.1"/>
    </source>
</evidence>
<dbReference type="HOGENOM" id="CLU_051481_1_0_7"/>
<dbReference type="PANTHER" id="PTHR37422">
    <property type="entry name" value="TEICHURONIC ACID BIOSYNTHESIS PROTEIN TUAE"/>
    <property type="match status" value="1"/>
</dbReference>
<evidence type="ECO:0000256" key="4">
    <source>
        <dbReference type="ARBA" id="ARBA00023136"/>
    </source>
</evidence>
<dbReference type="InterPro" id="IPR007016">
    <property type="entry name" value="O-antigen_ligase-rel_domated"/>
</dbReference>
<feature type="transmembrane region" description="Helical" evidence="5">
    <location>
        <begin position="236"/>
        <end position="254"/>
    </location>
</feature>
<organism evidence="7 8">
    <name type="scientific">Nitratifractor salsuginis (strain DSM 16511 / JCM 12458 / E9I37-1)</name>
    <dbReference type="NCBI Taxonomy" id="749222"/>
    <lineage>
        <taxon>Bacteria</taxon>
        <taxon>Pseudomonadati</taxon>
        <taxon>Campylobacterota</taxon>
        <taxon>Epsilonproteobacteria</taxon>
        <taxon>Campylobacterales</taxon>
        <taxon>Sulfurovaceae</taxon>
        <taxon>Nitratifractor</taxon>
    </lineage>
</organism>
<feature type="transmembrane region" description="Helical" evidence="5">
    <location>
        <begin position="372"/>
        <end position="390"/>
    </location>
</feature>
<dbReference type="eggNOG" id="COG3307">
    <property type="taxonomic scope" value="Bacteria"/>
</dbReference>
<dbReference type="InterPro" id="IPR051533">
    <property type="entry name" value="WaaL-like"/>
</dbReference>
<sequence length="415" mass="47883">MNNYFSNIFSYFKTFHPSFHLLLNILFLIYAALLPFSDAFSSHTGPWLLLLFWLLEGNLPKKIRMLLNEKVIVWWLLFLGFSFLSLSWTGNIHDGMHILKYYFAIAIVMGTLYTSLDKKFSFWIIYTFLGAMFISEVISYGIYFDLWQTKRGSPQNPTPFMHHVIYSIFLAITIILLLGHIFNTKNHKWLRILELFFLLSVTGNLFINGGRTGQLAMILGVITFAVTRYGMRIKTFALTLVILAGVFSGAYLLSPNFQNRISQGLSDIHNIQQGKLDNSWGYRVAMIEISLQNITQHPFIGNGVGDVKEAFRKTLRKTPLKKYSFLQNVLHVHNQYLQITMQTGIIGLFLFLAFLISLFFETKKLRKDQRSIFYGVLVIFLFSFFTDVPLRSYTSGLFGLVIGYFISNLPNDEKA</sequence>
<dbReference type="GO" id="GO:0016020">
    <property type="term" value="C:membrane"/>
    <property type="evidence" value="ECO:0007669"/>
    <property type="project" value="UniProtKB-SubCell"/>
</dbReference>
<feature type="domain" description="O-antigen ligase-related" evidence="6">
    <location>
        <begin position="197"/>
        <end position="352"/>
    </location>
</feature>
<feature type="transmembrane region" description="Helical" evidence="5">
    <location>
        <begin position="189"/>
        <end position="207"/>
    </location>
</feature>
<feature type="transmembrane region" description="Helical" evidence="5">
    <location>
        <begin position="163"/>
        <end position="182"/>
    </location>
</feature>
<dbReference type="Pfam" id="PF04932">
    <property type="entry name" value="Wzy_C"/>
    <property type="match status" value="1"/>
</dbReference>
<keyword evidence="8" id="KW-1185">Reference proteome</keyword>